<dbReference type="GO" id="GO:0008483">
    <property type="term" value="F:transaminase activity"/>
    <property type="evidence" value="ECO:0007669"/>
    <property type="project" value="UniProtKB-KW"/>
</dbReference>
<gene>
    <name evidence="2" type="ORF">MtrunA17_Chr3g0098431</name>
</gene>
<dbReference type="Pfam" id="PF10536">
    <property type="entry name" value="PMD"/>
    <property type="match status" value="1"/>
</dbReference>
<evidence type="ECO:0000259" key="1">
    <source>
        <dbReference type="Pfam" id="PF10536"/>
    </source>
</evidence>
<protein>
    <submittedName>
        <fullName evidence="2">Putative aminotransferase-like, plant mobile domain-containing protein</fullName>
    </submittedName>
</protein>
<evidence type="ECO:0000313" key="3">
    <source>
        <dbReference type="Proteomes" id="UP000265566"/>
    </source>
</evidence>
<feature type="domain" description="Aminotransferase-like plant mobile" evidence="1">
    <location>
        <begin position="5"/>
        <end position="274"/>
    </location>
</feature>
<dbReference type="InterPro" id="IPR044824">
    <property type="entry name" value="MAIN-like"/>
</dbReference>
<name>A0A396IQT0_MEDTR</name>
<keyword evidence="2" id="KW-0032">Aminotransferase</keyword>
<keyword evidence="2" id="KW-0808">Transferase</keyword>
<dbReference type="PANTHER" id="PTHR46033">
    <property type="entry name" value="PROTEIN MAIN-LIKE 2"/>
    <property type="match status" value="1"/>
</dbReference>
<proteinExistence type="predicted"/>
<dbReference type="GO" id="GO:0010073">
    <property type="term" value="P:meristem maintenance"/>
    <property type="evidence" value="ECO:0007669"/>
    <property type="project" value="InterPro"/>
</dbReference>
<sequence>MFNKTKAKKVGQRPWMMHFMETESKVEHEAFLVYWLSRFVFPSDSYDTISKAVFPIAIRLAHGNKIALAPAVLASIYRDLTLLKNTINENATTTIKSFRETIWAPFQLVQIWALERFQALKPRPYGKGYHGLPKVARWGGIEMMKTKILKKVMDCAGFGDGFLWQPYENSPCIEVYNEKDMWRCGNPCLDKELESFFRCLRVCELVGMGCKEKYFPHRVAMQFGMDQDIPGEVFLCKKDPWMIYDEPIPIDIDLLIQLCSRQPNVTSRYYDWWQQLKSSEEGDNNRIKVEKSDGLTTPGFTSKFEKRQKEAADEEDHKLVYELSSSDDEVVGNSSPEFGDFTSLDVLDEDEIKSLFCDRNGEKEESVGPLILDIAFDVENRIQKLEREVAKLNQARFGSKVEIVGAKAKP</sequence>
<organism evidence="2 3">
    <name type="scientific">Medicago truncatula</name>
    <name type="common">Barrel medic</name>
    <name type="synonym">Medicago tribuloides</name>
    <dbReference type="NCBI Taxonomy" id="3880"/>
    <lineage>
        <taxon>Eukaryota</taxon>
        <taxon>Viridiplantae</taxon>
        <taxon>Streptophyta</taxon>
        <taxon>Embryophyta</taxon>
        <taxon>Tracheophyta</taxon>
        <taxon>Spermatophyta</taxon>
        <taxon>Magnoliopsida</taxon>
        <taxon>eudicotyledons</taxon>
        <taxon>Gunneridae</taxon>
        <taxon>Pentapetalae</taxon>
        <taxon>rosids</taxon>
        <taxon>fabids</taxon>
        <taxon>Fabales</taxon>
        <taxon>Fabaceae</taxon>
        <taxon>Papilionoideae</taxon>
        <taxon>50 kb inversion clade</taxon>
        <taxon>NPAAA clade</taxon>
        <taxon>Hologalegina</taxon>
        <taxon>IRL clade</taxon>
        <taxon>Trifolieae</taxon>
        <taxon>Medicago</taxon>
    </lineage>
</organism>
<reference evidence="3" key="1">
    <citation type="journal article" date="2018" name="Nat. Plants">
        <title>Whole-genome landscape of Medicago truncatula symbiotic genes.</title>
        <authorList>
            <person name="Pecrix Y."/>
            <person name="Staton S.E."/>
            <person name="Sallet E."/>
            <person name="Lelandais-Briere C."/>
            <person name="Moreau S."/>
            <person name="Carrere S."/>
            <person name="Blein T."/>
            <person name="Jardinaud M.F."/>
            <person name="Latrasse D."/>
            <person name="Zouine M."/>
            <person name="Zahm M."/>
            <person name="Kreplak J."/>
            <person name="Mayjonade B."/>
            <person name="Satge C."/>
            <person name="Perez M."/>
            <person name="Cauet S."/>
            <person name="Marande W."/>
            <person name="Chantry-Darmon C."/>
            <person name="Lopez-Roques C."/>
            <person name="Bouchez O."/>
            <person name="Berard A."/>
            <person name="Debelle F."/>
            <person name="Munos S."/>
            <person name="Bendahmane A."/>
            <person name="Berges H."/>
            <person name="Niebel A."/>
            <person name="Buitink J."/>
            <person name="Frugier F."/>
            <person name="Benhamed M."/>
            <person name="Crespi M."/>
            <person name="Gouzy J."/>
            <person name="Gamas P."/>
        </authorList>
    </citation>
    <scope>NUCLEOTIDE SEQUENCE [LARGE SCALE GENOMIC DNA]</scope>
    <source>
        <strain evidence="3">cv. Jemalong A17</strain>
    </source>
</reference>
<dbReference type="AlphaFoldDB" id="A0A396IQT0"/>
<dbReference type="EMBL" id="PSQE01000003">
    <property type="protein sequence ID" value="RHN67048.1"/>
    <property type="molecule type" value="Genomic_DNA"/>
</dbReference>
<dbReference type="Proteomes" id="UP000265566">
    <property type="component" value="Chromosome 3"/>
</dbReference>
<comment type="caution">
    <text evidence="2">The sequence shown here is derived from an EMBL/GenBank/DDBJ whole genome shotgun (WGS) entry which is preliminary data.</text>
</comment>
<dbReference type="PANTHER" id="PTHR46033:SF67">
    <property type="entry name" value="AMINOTRANSFERASE-LIKE, PLANT MOBILE DOMAIN FAMILY PROTEIN"/>
    <property type="match status" value="1"/>
</dbReference>
<dbReference type="Gramene" id="rna15180">
    <property type="protein sequence ID" value="RHN67048.1"/>
    <property type="gene ID" value="gene15180"/>
</dbReference>
<accession>A0A396IQT0</accession>
<evidence type="ECO:0000313" key="2">
    <source>
        <dbReference type="EMBL" id="RHN67048.1"/>
    </source>
</evidence>
<dbReference type="InterPro" id="IPR019557">
    <property type="entry name" value="AminoTfrase-like_pln_mobile"/>
</dbReference>